<evidence type="ECO:0000256" key="4">
    <source>
        <dbReference type="ARBA" id="ARBA00022525"/>
    </source>
</evidence>
<evidence type="ECO:0000256" key="9">
    <source>
        <dbReference type="ARBA" id="ARBA00031633"/>
    </source>
</evidence>
<reference evidence="15 16" key="1">
    <citation type="journal article" date="2009" name="Science">
        <title>Genome sequence, comparative analysis, and population genetics of the domestic horse.</title>
        <authorList>
            <consortium name="Broad Institute Genome Sequencing Platform"/>
            <consortium name="Broad Institute Whole Genome Assembly Team"/>
            <person name="Wade C.M."/>
            <person name="Giulotto E."/>
            <person name="Sigurdsson S."/>
            <person name="Zoli M."/>
            <person name="Gnerre S."/>
            <person name="Imsland F."/>
            <person name="Lear T.L."/>
            <person name="Adelson D.L."/>
            <person name="Bailey E."/>
            <person name="Bellone R.R."/>
            <person name="Bloecker H."/>
            <person name="Distl O."/>
            <person name="Edgar R.C."/>
            <person name="Garber M."/>
            <person name="Leeb T."/>
            <person name="Mauceli E."/>
            <person name="MacLeod J.N."/>
            <person name="Penedo M.C.T."/>
            <person name="Raison J.M."/>
            <person name="Sharpe T."/>
            <person name="Vogel J."/>
            <person name="Andersson L."/>
            <person name="Antczak D.F."/>
            <person name="Biagi T."/>
            <person name="Binns M.M."/>
            <person name="Chowdhary B.P."/>
            <person name="Coleman S.J."/>
            <person name="Della Valle G."/>
            <person name="Fryc S."/>
            <person name="Guerin G."/>
            <person name="Hasegawa T."/>
            <person name="Hill E.W."/>
            <person name="Jurka J."/>
            <person name="Kiialainen A."/>
            <person name="Lindgren G."/>
            <person name="Liu J."/>
            <person name="Magnani E."/>
            <person name="Mickelson J.R."/>
            <person name="Murray J."/>
            <person name="Nergadze S.G."/>
            <person name="Onofrio R."/>
            <person name="Pedroni S."/>
            <person name="Piras M.F."/>
            <person name="Raudsepp T."/>
            <person name="Rocchi M."/>
            <person name="Roeed K.H."/>
            <person name="Ryder O.A."/>
            <person name="Searle S."/>
            <person name="Skow L."/>
            <person name="Swinburne J.E."/>
            <person name="Syvaenen A.C."/>
            <person name="Tozaki T."/>
            <person name="Valberg S.J."/>
            <person name="Vaudin M."/>
            <person name="White J.R."/>
            <person name="Zody M.C."/>
            <person name="Lander E.S."/>
            <person name="Lindblad-Toh K."/>
        </authorList>
    </citation>
    <scope>NUCLEOTIDE SEQUENCE [LARGE SCALE GENOMIC DNA]</scope>
    <source>
        <strain evidence="15 16">Thoroughbred</strain>
    </source>
</reference>
<sequence length="343" mass="36707">MDVDSKEVLMESPPDYSAAPRGRFGIPCCPVPLKRLLIVVVVVVLVVVVIVGALLMGLHMSQKHTEMVLEMSIGGPEAPQRLALRGRADTTATFSIGSTGIVVYDYQRLLIAYKPAPGTYCYIMKMAPESIPTLEALTRKFQNFQLRPTAKLLASAEPTQHLGASDSSTVPSLLAKSAVATSNLGQEEGSDGGSASSGDLDFLGTTGLRKPQADRKDPRAKGLLQTGRKLLLPAPRGLPWRSGSCAERMGQGRGRAAPRTGGSYRRRIKSLTEKQRVYLCPLPPSVRRRGEGEGLVGAKGAVPSSFCPGATGERGQWQGPGSNPRALGAPQRCLPREGERQRQ</sequence>
<feature type="compositionally biased region" description="Basic and acidic residues" evidence="12">
    <location>
        <begin position="334"/>
        <end position="343"/>
    </location>
</feature>
<keyword evidence="7" id="KW-1015">Disulfide bond</keyword>
<evidence type="ECO:0000256" key="1">
    <source>
        <dbReference type="ARBA" id="ARBA00002263"/>
    </source>
</evidence>
<keyword evidence="6" id="KW-0564">Palmitate</keyword>
<evidence type="ECO:0000256" key="5">
    <source>
        <dbReference type="ARBA" id="ARBA00022713"/>
    </source>
</evidence>
<dbReference type="Ensembl" id="ENSECAT00000101652.1">
    <property type="protein sequence ID" value="ENSECAP00000063662.1"/>
    <property type="gene ID" value="ENSECAG00000021053.4"/>
</dbReference>
<dbReference type="GO" id="GO:0005615">
    <property type="term" value="C:extracellular space"/>
    <property type="evidence" value="ECO:0000318"/>
    <property type="project" value="GO_Central"/>
</dbReference>
<comment type="function">
    <text evidence="1">Pulmonary surfactant associated proteins promote alveolar stability by lowering the surface tension at the air-liquid interface in the peripheral air spaces.</text>
</comment>
<dbReference type="GeneTree" id="ENSGT00390000017162"/>
<name>A0A9L0RLJ8_HORSE</name>
<evidence type="ECO:0000256" key="8">
    <source>
        <dbReference type="ARBA" id="ARBA00023288"/>
    </source>
</evidence>
<evidence type="ECO:0000256" key="11">
    <source>
        <dbReference type="ARBA" id="ARBA00044825"/>
    </source>
</evidence>
<dbReference type="InterPro" id="IPR015091">
    <property type="entry name" value="Surfactant_protein_propep"/>
</dbReference>
<organism evidence="15 16">
    <name type="scientific">Equus caballus</name>
    <name type="common">Horse</name>
    <dbReference type="NCBI Taxonomy" id="9796"/>
    <lineage>
        <taxon>Eukaryota</taxon>
        <taxon>Metazoa</taxon>
        <taxon>Chordata</taxon>
        <taxon>Craniata</taxon>
        <taxon>Vertebrata</taxon>
        <taxon>Euteleostomi</taxon>
        <taxon>Mammalia</taxon>
        <taxon>Eutheria</taxon>
        <taxon>Laurasiatheria</taxon>
        <taxon>Perissodactyla</taxon>
        <taxon>Equidae</taxon>
        <taxon>Equus</taxon>
    </lineage>
</organism>
<dbReference type="SMART" id="SM01039">
    <property type="entry name" value="BRICHOS"/>
    <property type="match status" value="1"/>
</dbReference>
<dbReference type="Pfam" id="PF04089">
    <property type="entry name" value="BRICHOS"/>
    <property type="match status" value="1"/>
</dbReference>
<dbReference type="GO" id="GO:0007585">
    <property type="term" value="P:respiratory gaseous exchange by respiratory system"/>
    <property type="evidence" value="ECO:0007669"/>
    <property type="project" value="UniProtKB-KW"/>
</dbReference>
<feature type="region of interest" description="Disordered" evidence="12">
    <location>
        <begin position="184"/>
        <end position="263"/>
    </location>
</feature>
<reference evidence="15" key="3">
    <citation type="submission" date="2025-09" db="UniProtKB">
        <authorList>
            <consortium name="Ensembl"/>
        </authorList>
    </citation>
    <scope>IDENTIFICATION</scope>
    <source>
        <strain evidence="15">Thoroughbred</strain>
    </source>
</reference>
<evidence type="ECO:0000256" key="2">
    <source>
        <dbReference type="ARBA" id="ARBA00004364"/>
    </source>
</evidence>
<feature type="transmembrane region" description="Helical" evidence="13">
    <location>
        <begin position="36"/>
        <end position="58"/>
    </location>
</feature>
<keyword evidence="16" id="KW-1185">Reference proteome</keyword>
<evidence type="ECO:0000259" key="14">
    <source>
        <dbReference type="PROSITE" id="PS50869"/>
    </source>
</evidence>
<accession>A0A9L0RLJ8</accession>
<keyword evidence="3" id="KW-0767">Surface film</keyword>
<comment type="subcellular location">
    <subcellularLocation>
        <location evidence="2">Secreted</location>
        <location evidence="2">Extracellular space</location>
        <location evidence="2">Surface film</location>
    </subcellularLocation>
</comment>
<dbReference type="Pfam" id="PF08999">
    <property type="entry name" value="SP_C-Propep"/>
    <property type="match status" value="1"/>
</dbReference>
<evidence type="ECO:0000256" key="6">
    <source>
        <dbReference type="ARBA" id="ARBA00023139"/>
    </source>
</evidence>
<dbReference type="PROSITE" id="PS50869">
    <property type="entry name" value="BRICHOS"/>
    <property type="match status" value="1"/>
</dbReference>
<dbReference type="PANTHER" id="PTHR10800:SF4">
    <property type="entry name" value="PULMONARY SURFACTANT-ASSOCIATED PROTEIN C"/>
    <property type="match status" value="1"/>
</dbReference>
<evidence type="ECO:0000256" key="7">
    <source>
        <dbReference type="ARBA" id="ARBA00023157"/>
    </source>
</evidence>
<keyword evidence="13" id="KW-0812">Transmembrane</keyword>
<keyword evidence="13" id="KW-1133">Transmembrane helix</keyword>
<evidence type="ECO:0000256" key="3">
    <source>
        <dbReference type="ARBA" id="ARBA00022439"/>
    </source>
</evidence>
<dbReference type="PROSITE" id="PS00341">
    <property type="entry name" value="SURFACT_PALMITOYL"/>
    <property type="match status" value="1"/>
</dbReference>
<dbReference type="SMART" id="SM00019">
    <property type="entry name" value="SF_P"/>
    <property type="match status" value="1"/>
</dbReference>
<keyword evidence="5" id="KW-0305">Gaseous exchange</keyword>
<dbReference type="Gene3D" id="3.30.390.150">
    <property type="match status" value="1"/>
</dbReference>
<evidence type="ECO:0000313" key="15">
    <source>
        <dbReference type="Ensembl" id="ENSECAP00000063662.1"/>
    </source>
</evidence>
<feature type="compositionally biased region" description="Basic and acidic residues" evidence="12">
    <location>
        <begin position="211"/>
        <end position="220"/>
    </location>
</feature>
<dbReference type="InterPro" id="IPR001729">
    <property type="entry name" value="SP-C"/>
</dbReference>
<evidence type="ECO:0000256" key="10">
    <source>
        <dbReference type="ARBA" id="ARBA00044778"/>
    </source>
</evidence>
<feature type="domain" description="BRICHOS" evidence="14">
    <location>
        <begin position="94"/>
        <end position="220"/>
    </location>
</feature>
<dbReference type="AlphaFoldDB" id="A0A9L0RLJ8"/>
<keyword evidence="8" id="KW-0449">Lipoprotein</keyword>
<keyword evidence="13" id="KW-0472">Membrane</keyword>
<keyword evidence="4" id="KW-0964">Secreted</keyword>
<evidence type="ECO:0000313" key="16">
    <source>
        <dbReference type="Proteomes" id="UP000002281"/>
    </source>
</evidence>
<evidence type="ECO:0000256" key="13">
    <source>
        <dbReference type="SAM" id="Phobius"/>
    </source>
</evidence>
<dbReference type="Proteomes" id="UP000002281">
    <property type="component" value="Chromosome 2"/>
</dbReference>
<proteinExistence type="predicted"/>
<evidence type="ECO:0000256" key="12">
    <source>
        <dbReference type="SAM" id="MobiDB-lite"/>
    </source>
</evidence>
<reference evidence="15" key="2">
    <citation type="submission" date="2025-08" db="UniProtKB">
        <authorList>
            <consortium name="Ensembl"/>
        </authorList>
    </citation>
    <scope>IDENTIFICATION</scope>
    <source>
        <strain evidence="15">Thoroughbred</strain>
    </source>
</reference>
<dbReference type="InterPro" id="IPR007084">
    <property type="entry name" value="BRICHOS_dom"/>
</dbReference>
<protein>
    <recommendedName>
        <fullName evidence="10">Surfactant protein C</fullName>
    </recommendedName>
    <alternativeName>
        <fullName evidence="11">Pulmonary surfactant-associated protein C</fullName>
    </alternativeName>
    <alternativeName>
        <fullName evidence="9">Pulmonary surfactant-associated proteolipid SPL(Val)</fullName>
    </alternativeName>
</protein>
<dbReference type="InterPro" id="IPR018051">
    <property type="entry name" value="SP-C_palmitoylation_site"/>
</dbReference>
<dbReference type="GO" id="GO:0097208">
    <property type="term" value="C:alveolar lamellar body"/>
    <property type="evidence" value="ECO:0000318"/>
    <property type="project" value="GO_Central"/>
</dbReference>
<dbReference type="PANTHER" id="PTHR10800">
    <property type="entry name" value="PULMONARY SURFACTANT-ASSOCIATED PROTEIN C"/>
    <property type="match status" value="1"/>
</dbReference>
<feature type="region of interest" description="Disordered" evidence="12">
    <location>
        <begin position="291"/>
        <end position="343"/>
    </location>
</feature>